<reference evidence="5" key="1">
    <citation type="submission" date="2020-05" db="EMBL/GenBank/DDBJ databases">
        <authorList>
            <person name="Chiriac C."/>
            <person name="Salcher M."/>
            <person name="Ghai R."/>
            <person name="Kavagutti S V."/>
        </authorList>
    </citation>
    <scope>NUCLEOTIDE SEQUENCE</scope>
</reference>
<dbReference type="InterPro" id="IPR029044">
    <property type="entry name" value="Nucleotide-diphossugar_trans"/>
</dbReference>
<keyword evidence="1" id="KW-0808">Transferase</keyword>
<dbReference type="PANTHER" id="PTHR40392:SF1">
    <property type="entry name" value="2-PHOSPHO-L-LACTATE GUANYLYLTRANSFERASE"/>
    <property type="match status" value="1"/>
</dbReference>
<evidence type="ECO:0000256" key="1">
    <source>
        <dbReference type="ARBA" id="ARBA00022679"/>
    </source>
</evidence>
<accession>A0A6J7AGC9</accession>
<protein>
    <submittedName>
        <fullName evidence="5">Unannotated protein</fullName>
    </submittedName>
</protein>
<evidence type="ECO:0000256" key="4">
    <source>
        <dbReference type="ARBA" id="ARBA00023134"/>
    </source>
</evidence>
<dbReference type="Pfam" id="PF01983">
    <property type="entry name" value="CofC"/>
    <property type="match status" value="1"/>
</dbReference>
<organism evidence="5">
    <name type="scientific">freshwater metagenome</name>
    <dbReference type="NCBI Taxonomy" id="449393"/>
    <lineage>
        <taxon>unclassified sequences</taxon>
        <taxon>metagenomes</taxon>
        <taxon>ecological metagenomes</taxon>
    </lineage>
</organism>
<proteinExistence type="predicted"/>
<dbReference type="Gene3D" id="3.90.550.10">
    <property type="entry name" value="Spore Coat Polysaccharide Biosynthesis Protein SpsA, Chain A"/>
    <property type="match status" value="1"/>
</dbReference>
<dbReference type="PANTHER" id="PTHR40392">
    <property type="entry name" value="2-PHOSPHO-L-LACTATE GUANYLYLTRANSFERASE"/>
    <property type="match status" value="1"/>
</dbReference>
<sequence length="212" mass="23087">MSDSFETAHGDPHKNSTRDAVLIPVKAFDAAKERLAPVLDRDERIKLAHLLAKGVLQAASPLPVAVVCDDADVAQWATDNNAIVVWAPGRGLNVAVESGVAHLEALGFEQITVCHADLPYPKGLTSLPRLQGVTLVPDRHGDGTNIIVLPREAGFRFSYGKGSFDRHIEEVKRLGFELHIIQDDDLGLDIDIPEDFALLDAQTRQWGPEGPH</sequence>
<evidence type="ECO:0000256" key="2">
    <source>
        <dbReference type="ARBA" id="ARBA00022695"/>
    </source>
</evidence>
<dbReference type="EMBL" id="CAFABE010000066">
    <property type="protein sequence ID" value="CAB4831857.1"/>
    <property type="molecule type" value="Genomic_DNA"/>
</dbReference>
<dbReference type="AlphaFoldDB" id="A0A6J7AGC9"/>
<keyword evidence="4" id="KW-0342">GTP-binding</keyword>
<name>A0A6J7AGC9_9ZZZZ</name>
<keyword evidence="2" id="KW-0548">Nucleotidyltransferase</keyword>
<dbReference type="EMBL" id="CAFBPM010000002">
    <property type="protein sequence ID" value="CAB5011225.1"/>
    <property type="molecule type" value="Genomic_DNA"/>
</dbReference>
<evidence type="ECO:0000256" key="3">
    <source>
        <dbReference type="ARBA" id="ARBA00022741"/>
    </source>
</evidence>
<dbReference type="SUPFAM" id="SSF53448">
    <property type="entry name" value="Nucleotide-diphospho-sugar transferases"/>
    <property type="match status" value="1"/>
</dbReference>
<evidence type="ECO:0000313" key="6">
    <source>
        <dbReference type="EMBL" id="CAB5011225.1"/>
    </source>
</evidence>
<dbReference type="NCBIfam" id="TIGR03552">
    <property type="entry name" value="F420_cofC"/>
    <property type="match status" value="1"/>
</dbReference>
<keyword evidence="3" id="KW-0547">Nucleotide-binding</keyword>
<evidence type="ECO:0000313" key="5">
    <source>
        <dbReference type="EMBL" id="CAB4831857.1"/>
    </source>
</evidence>
<gene>
    <name evidence="5" type="ORF">UFOPK3164_01273</name>
    <name evidence="6" type="ORF">UFOPK4112_00323</name>
</gene>
<dbReference type="GO" id="GO:0005525">
    <property type="term" value="F:GTP binding"/>
    <property type="evidence" value="ECO:0007669"/>
    <property type="project" value="UniProtKB-KW"/>
</dbReference>
<dbReference type="InterPro" id="IPR002835">
    <property type="entry name" value="CofC"/>
</dbReference>
<dbReference type="GO" id="GO:0043814">
    <property type="term" value="F:phospholactate guanylyltransferase activity"/>
    <property type="evidence" value="ECO:0007669"/>
    <property type="project" value="InterPro"/>
</dbReference>